<dbReference type="Pfam" id="PF03737">
    <property type="entry name" value="RraA-like"/>
    <property type="match status" value="1"/>
</dbReference>
<reference evidence="2 3" key="1">
    <citation type="journal article" date="2011" name="Proc. Natl. Acad. Sci. U.S.A.">
        <title>Evolutionary erosion of yeast sex chromosomes by mating-type switching accidents.</title>
        <authorList>
            <person name="Gordon J.L."/>
            <person name="Armisen D."/>
            <person name="Proux-Wera E."/>
            <person name="Oheigeartaigh S.S."/>
            <person name="Byrne K.P."/>
            <person name="Wolfe K.H."/>
        </authorList>
    </citation>
    <scope>NUCLEOTIDE SEQUENCE [LARGE SCALE GENOMIC DNA]</scope>
    <source>
        <strain evidence="3">ATCC 22294 / BCRC 22015 / CBS 2517 / CECT 1963 / NBRC 1671 / NRRL Y-8276</strain>
    </source>
</reference>
<dbReference type="Gene3D" id="3.50.30.40">
    <property type="entry name" value="Ribonuclease E inhibitor RraA/RraA-like"/>
    <property type="match status" value="1"/>
</dbReference>
<dbReference type="KEGG" id="kaf:KAFR_0L00540"/>
<accession>H2B211</accession>
<feature type="binding site" evidence="1">
    <location>
        <begin position="101"/>
        <end position="104"/>
    </location>
    <ligand>
        <name>substrate</name>
    </ligand>
</feature>
<comment type="cofactor">
    <cofactor evidence="1">
        <name>Mg(2+)</name>
        <dbReference type="ChEBI" id="CHEBI:18420"/>
    </cofactor>
</comment>
<dbReference type="GeneID" id="13886869"/>
<dbReference type="InterPro" id="IPR036704">
    <property type="entry name" value="RraA/RraA-like_sf"/>
</dbReference>
<evidence type="ECO:0000256" key="1">
    <source>
        <dbReference type="PIRSR" id="PIRSR605493-1"/>
    </source>
</evidence>
<dbReference type="Proteomes" id="UP000005220">
    <property type="component" value="Chromosome 12"/>
</dbReference>
<feature type="binding site" evidence="1">
    <location>
        <position position="124"/>
    </location>
    <ligand>
        <name>Mg(2+)</name>
        <dbReference type="ChEBI" id="CHEBI:18420"/>
    </ligand>
</feature>
<dbReference type="PANTHER" id="PTHR33254:SF28">
    <property type="entry name" value="4-HYDROXY-4-METHYL-2-OXOGLUTARATE ALDOLASE"/>
    <property type="match status" value="1"/>
</dbReference>
<dbReference type="GO" id="GO:0047443">
    <property type="term" value="F:4-hydroxy-4-methyl-2-oxoglutarate aldolase activity"/>
    <property type="evidence" value="ECO:0007669"/>
    <property type="project" value="EnsemblFungi"/>
</dbReference>
<dbReference type="PANTHER" id="PTHR33254">
    <property type="entry name" value="4-HYDROXY-4-METHYL-2-OXOGLUTARATE ALDOLASE 3-RELATED"/>
    <property type="match status" value="1"/>
</dbReference>
<dbReference type="AlphaFoldDB" id="H2B211"/>
<sequence>MSRHLEALRKYSACDISDGLLNLYNIAHGGYFPNLTQWSGIKRGTIAGKAYTVLFAPISDPRPEINYIDDIPPNSFIIIGLERSLQLAAAPYSTITRALFGGLMATRAQYLGTLGTAVFGRIRDLPEHKKLEYPVFSYNLGACASKGIVKPVAVNETLSIMLPDSSIENIDHDDIIVGDIHGIVRIPKKKVDLDKLINYISKSVEVDEQVADAIKNGAPAKLSQKQIRTKLKEYM</sequence>
<dbReference type="FunCoup" id="H2B211">
    <property type="interactions" value="27"/>
</dbReference>
<dbReference type="GO" id="GO:0019619">
    <property type="term" value="P:3,4-dihydroxybenzoate catabolic process"/>
    <property type="evidence" value="ECO:0007669"/>
    <property type="project" value="EnsemblFungi"/>
</dbReference>
<dbReference type="CDD" id="cd16841">
    <property type="entry name" value="RraA_family"/>
    <property type="match status" value="1"/>
</dbReference>
<dbReference type="OrthoDB" id="1476984at2759"/>
<dbReference type="EMBL" id="HE650832">
    <property type="protein sequence ID" value="CCF60661.1"/>
    <property type="molecule type" value="Genomic_DNA"/>
</dbReference>
<evidence type="ECO:0000313" key="2">
    <source>
        <dbReference type="EMBL" id="CCF60661.1"/>
    </source>
</evidence>
<dbReference type="GO" id="GO:0046872">
    <property type="term" value="F:metal ion binding"/>
    <property type="evidence" value="ECO:0007669"/>
    <property type="project" value="UniProtKB-KW"/>
</dbReference>
<proteinExistence type="predicted"/>
<keyword evidence="1" id="KW-0460">Magnesium</keyword>
<dbReference type="SUPFAM" id="SSF89562">
    <property type="entry name" value="RraA-like"/>
    <property type="match status" value="1"/>
</dbReference>
<dbReference type="InParanoid" id="H2B211"/>
<gene>
    <name evidence="2" type="primary">KAFR0L00540</name>
    <name evidence="2" type="ORF">KAFR_0L00540</name>
</gene>
<keyword evidence="3" id="KW-1185">Reference proteome</keyword>
<feature type="binding site" evidence="1">
    <location>
        <position position="123"/>
    </location>
    <ligand>
        <name>substrate</name>
    </ligand>
</feature>
<dbReference type="HOGENOM" id="CLU_072626_0_1_1"/>
<organism evidence="2 3">
    <name type="scientific">Kazachstania africana (strain ATCC 22294 / BCRC 22015 / CBS 2517 / CECT 1963 / NBRC 1671 / NRRL Y-8276)</name>
    <name type="common">Yeast</name>
    <name type="synonym">Kluyveromyces africanus</name>
    <dbReference type="NCBI Taxonomy" id="1071382"/>
    <lineage>
        <taxon>Eukaryota</taxon>
        <taxon>Fungi</taxon>
        <taxon>Dikarya</taxon>
        <taxon>Ascomycota</taxon>
        <taxon>Saccharomycotina</taxon>
        <taxon>Saccharomycetes</taxon>
        <taxon>Saccharomycetales</taxon>
        <taxon>Saccharomycetaceae</taxon>
        <taxon>Kazachstania</taxon>
    </lineage>
</organism>
<name>H2B211_KAZAF</name>
<keyword evidence="1" id="KW-0479">Metal-binding</keyword>
<dbReference type="RefSeq" id="XP_003959796.1">
    <property type="nucleotide sequence ID" value="XM_003959747.1"/>
</dbReference>
<dbReference type="eggNOG" id="ENOG502RZ5Y">
    <property type="taxonomic scope" value="Eukaryota"/>
</dbReference>
<dbReference type="GO" id="GO:0008948">
    <property type="term" value="F:oxaloacetate decarboxylase activity"/>
    <property type="evidence" value="ECO:0007669"/>
    <property type="project" value="EnsemblFungi"/>
</dbReference>
<dbReference type="InterPro" id="IPR005493">
    <property type="entry name" value="RraA/RraA-like"/>
</dbReference>
<evidence type="ECO:0000313" key="3">
    <source>
        <dbReference type="Proteomes" id="UP000005220"/>
    </source>
</evidence>
<protein>
    <submittedName>
        <fullName evidence="2">Uncharacterized protein</fullName>
    </submittedName>
</protein>